<proteinExistence type="predicted"/>
<dbReference type="Proteomes" id="UP001189429">
    <property type="component" value="Unassembled WGS sequence"/>
</dbReference>
<reference evidence="1" key="1">
    <citation type="submission" date="2023-10" db="EMBL/GenBank/DDBJ databases">
        <authorList>
            <person name="Chen Y."/>
            <person name="Shah S."/>
            <person name="Dougan E. K."/>
            <person name="Thang M."/>
            <person name="Chan C."/>
        </authorList>
    </citation>
    <scope>NUCLEOTIDE SEQUENCE [LARGE SCALE GENOMIC DNA]</scope>
</reference>
<name>A0ABN9TG19_9DINO</name>
<dbReference type="EMBL" id="CAUYUJ010014693">
    <property type="protein sequence ID" value="CAK0844768.1"/>
    <property type="molecule type" value="Genomic_DNA"/>
</dbReference>
<evidence type="ECO:0000313" key="1">
    <source>
        <dbReference type="EMBL" id="CAK0844768.1"/>
    </source>
</evidence>
<protein>
    <submittedName>
        <fullName evidence="1">Uncharacterized protein</fullName>
    </submittedName>
</protein>
<organism evidence="1 2">
    <name type="scientific">Prorocentrum cordatum</name>
    <dbReference type="NCBI Taxonomy" id="2364126"/>
    <lineage>
        <taxon>Eukaryota</taxon>
        <taxon>Sar</taxon>
        <taxon>Alveolata</taxon>
        <taxon>Dinophyceae</taxon>
        <taxon>Prorocentrales</taxon>
        <taxon>Prorocentraceae</taxon>
        <taxon>Prorocentrum</taxon>
    </lineage>
</organism>
<comment type="caution">
    <text evidence="1">The sequence shown here is derived from an EMBL/GenBank/DDBJ whole genome shotgun (WGS) entry which is preliminary data.</text>
</comment>
<keyword evidence="2" id="KW-1185">Reference proteome</keyword>
<evidence type="ECO:0000313" key="2">
    <source>
        <dbReference type="Proteomes" id="UP001189429"/>
    </source>
</evidence>
<gene>
    <name evidence="1" type="ORF">PCOR1329_LOCUS38790</name>
</gene>
<accession>A0ABN9TG19</accession>
<feature type="non-terminal residue" evidence="1">
    <location>
        <position position="64"/>
    </location>
</feature>
<sequence length="64" mass="6690">MDAAAPMDADEAPVLLSKSSFAGAATLKGALKEGVQLLDRLAEPVQRHPLLLRLALRPAAADRA</sequence>